<dbReference type="KEGG" id="dmm:dnm_024410"/>
<evidence type="ECO:0000313" key="1">
    <source>
        <dbReference type="EMBL" id="QTA86417.1"/>
    </source>
</evidence>
<organism evidence="1 2">
    <name type="scientific">Desulfonema magnum</name>
    <dbReference type="NCBI Taxonomy" id="45655"/>
    <lineage>
        <taxon>Bacteria</taxon>
        <taxon>Pseudomonadati</taxon>
        <taxon>Thermodesulfobacteriota</taxon>
        <taxon>Desulfobacteria</taxon>
        <taxon>Desulfobacterales</taxon>
        <taxon>Desulfococcaceae</taxon>
        <taxon>Desulfonema</taxon>
    </lineage>
</organism>
<gene>
    <name evidence="1" type="ORF">dnm_024410</name>
</gene>
<name>A0A975BJJ1_9BACT</name>
<sequence>MSVAFANTHFPVLSQFSFFYPRYFNFATKARISIPPG</sequence>
<dbReference type="Proteomes" id="UP000663722">
    <property type="component" value="Chromosome"/>
</dbReference>
<protein>
    <submittedName>
        <fullName evidence="1">Uncharacterized protein</fullName>
    </submittedName>
</protein>
<evidence type="ECO:0000313" key="2">
    <source>
        <dbReference type="Proteomes" id="UP000663722"/>
    </source>
</evidence>
<dbReference type="AlphaFoldDB" id="A0A975BJJ1"/>
<accession>A0A975BJJ1</accession>
<reference evidence="1" key="1">
    <citation type="journal article" date="2021" name="Microb. Physiol.">
        <title>Proteogenomic Insights into the Physiology of Marine, Sulfate-Reducing, Filamentous Desulfonema limicola and Desulfonema magnum.</title>
        <authorList>
            <person name="Schnaars V."/>
            <person name="Wohlbrand L."/>
            <person name="Scheve S."/>
            <person name="Hinrichs C."/>
            <person name="Reinhardt R."/>
            <person name="Rabus R."/>
        </authorList>
    </citation>
    <scope>NUCLEOTIDE SEQUENCE</scope>
    <source>
        <strain evidence="1">4be13</strain>
    </source>
</reference>
<proteinExistence type="predicted"/>
<dbReference type="EMBL" id="CP061800">
    <property type="protein sequence ID" value="QTA86417.1"/>
    <property type="molecule type" value="Genomic_DNA"/>
</dbReference>
<keyword evidence="2" id="KW-1185">Reference proteome</keyword>